<proteinExistence type="inferred from homology"/>
<evidence type="ECO:0000313" key="12">
    <source>
        <dbReference type="EMBL" id="CAL1548475.1"/>
    </source>
</evidence>
<comment type="similarity">
    <text evidence="2 10">Belongs to the class-I aminoacyl-tRNA synthetase family.</text>
</comment>
<comment type="caution">
    <text evidence="12">The sequence shown here is derived from an EMBL/GenBank/DDBJ whole genome shotgun (WGS) entry which is preliminary data.</text>
</comment>
<evidence type="ECO:0000256" key="3">
    <source>
        <dbReference type="ARBA" id="ARBA00013161"/>
    </source>
</evidence>
<dbReference type="InterPro" id="IPR002305">
    <property type="entry name" value="aa-tRNA-synth_Ic"/>
</dbReference>
<dbReference type="GO" id="GO:0070183">
    <property type="term" value="P:mitochondrial tryptophanyl-tRNA aminoacylation"/>
    <property type="evidence" value="ECO:0007669"/>
    <property type="project" value="TreeGrafter"/>
</dbReference>
<reference evidence="12 13" key="1">
    <citation type="submission" date="2024-04" db="EMBL/GenBank/DDBJ databases">
        <authorList>
            <consortium name="Genoscope - CEA"/>
            <person name="William W."/>
        </authorList>
    </citation>
    <scope>NUCLEOTIDE SEQUENCE [LARGE SCALE GENOMIC DNA]</scope>
</reference>
<keyword evidence="5 10" id="KW-0547">Nucleotide-binding</keyword>
<evidence type="ECO:0000256" key="4">
    <source>
        <dbReference type="ARBA" id="ARBA00022598"/>
    </source>
</evidence>
<keyword evidence="7 10" id="KW-0648">Protein biosynthesis</keyword>
<keyword evidence="8 10" id="KW-0030">Aminoacyl-tRNA synthetase</keyword>
<organism evidence="12 13">
    <name type="scientific">Lymnaea stagnalis</name>
    <name type="common">Great pond snail</name>
    <name type="synonym">Helix stagnalis</name>
    <dbReference type="NCBI Taxonomy" id="6523"/>
    <lineage>
        <taxon>Eukaryota</taxon>
        <taxon>Metazoa</taxon>
        <taxon>Spiralia</taxon>
        <taxon>Lophotrochozoa</taxon>
        <taxon>Mollusca</taxon>
        <taxon>Gastropoda</taxon>
        <taxon>Heterobranchia</taxon>
        <taxon>Euthyneura</taxon>
        <taxon>Panpulmonata</taxon>
        <taxon>Hygrophila</taxon>
        <taxon>Lymnaeoidea</taxon>
        <taxon>Lymnaeidae</taxon>
        <taxon>Lymnaea</taxon>
    </lineage>
</organism>
<dbReference type="EC" id="6.1.1.2" evidence="3"/>
<dbReference type="Gene3D" id="1.10.240.10">
    <property type="entry name" value="Tyrosyl-Transfer RNA Synthetase"/>
    <property type="match status" value="1"/>
</dbReference>
<dbReference type="InterPro" id="IPR050203">
    <property type="entry name" value="Trp-tRNA_synthetase"/>
</dbReference>
<evidence type="ECO:0000313" key="13">
    <source>
        <dbReference type="Proteomes" id="UP001497497"/>
    </source>
</evidence>
<name>A0AAV2IRQ0_LYMST</name>
<dbReference type="SUPFAM" id="SSF52374">
    <property type="entry name" value="Nucleotidylyl transferase"/>
    <property type="match status" value="1"/>
</dbReference>
<dbReference type="AlphaFoldDB" id="A0AAV2IRQ0"/>
<dbReference type="GO" id="GO:0005759">
    <property type="term" value="C:mitochondrial matrix"/>
    <property type="evidence" value="ECO:0007669"/>
    <property type="project" value="TreeGrafter"/>
</dbReference>
<evidence type="ECO:0000256" key="8">
    <source>
        <dbReference type="ARBA" id="ARBA00023146"/>
    </source>
</evidence>
<dbReference type="PANTHER" id="PTHR43766">
    <property type="entry name" value="TRYPTOPHAN--TRNA LIGASE, MITOCHONDRIAL"/>
    <property type="match status" value="1"/>
</dbReference>
<protein>
    <recommendedName>
        <fullName evidence="3">tryptophan--tRNA ligase</fullName>
        <ecNumber evidence="3">6.1.1.2</ecNumber>
    </recommendedName>
    <alternativeName>
        <fullName evidence="9">Tryptophanyl-tRNA synthetase</fullName>
    </alternativeName>
</protein>
<feature type="region of interest" description="Disordered" evidence="11">
    <location>
        <begin position="1"/>
        <end position="20"/>
    </location>
</feature>
<dbReference type="Pfam" id="PF00579">
    <property type="entry name" value="tRNA-synt_1b"/>
    <property type="match status" value="1"/>
</dbReference>
<keyword evidence="13" id="KW-1185">Reference proteome</keyword>
<feature type="non-terminal residue" evidence="12">
    <location>
        <position position="114"/>
    </location>
</feature>
<evidence type="ECO:0000256" key="1">
    <source>
        <dbReference type="ARBA" id="ARBA00004173"/>
    </source>
</evidence>
<dbReference type="FunFam" id="1.10.240.10:FF:000002">
    <property type="entry name" value="Tryptophan--tRNA ligase"/>
    <property type="match status" value="1"/>
</dbReference>
<gene>
    <name evidence="12" type="ORF">GSLYS_00021792001</name>
</gene>
<comment type="subcellular location">
    <subcellularLocation>
        <location evidence="1">Mitochondrion</location>
    </subcellularLocation>
</comment>
<dbReference type="GO" id="GO:0005524">
    <property type="term" value="F:ATP binding"/>
    <property type="evidence" value="ECO:0007669"/>
    <property type="project" value="UniProtKB-KW"/>
</dbReference>
<keyword evidence="4 10" id="KW-0436">Ligase</keyword>
<dbReference type="EMBL" id="CAXITT010001368">
    <property type="protein sequence ID" value="CAL1548475.1"/>
    <property type="molecule type" value="Genomic_DNA"/>
</dbReference>
<evidence type="ECO:0000256" key="10">
    <source>
        <dbReference type="RuleBase" id="RU363036"/>
    </source>
</evidence>
<accession>A0AAV2IRQ0</accession>
<evidence type="ECO:0000256" key="11">
    <source>
        <dbReference type="SAM" id="MobiDB-lite"/>
    </source>
</evidence>
<feature type="compositionally biased region" description="Basic and acidic residues" evidence="11">
    <location>
        <begin position="1"/>
        <end position="11"/>
    </location>
</feature>
<evidence type="ECO:0000256" key="7">
    <source>
        <dbReference type="ARBA" id="ARBA00022917"/>
    </source>
</evidence>
<evidence type="ECO:0000256" key="2">
    <source>
        <dbReference type="ARBA" id="ARBA00005594"/>
    </source>
</evidence>
<evidence type="ECO:0000256" key="5">
    <source>
        <dbReference type="ARBA" id="ARBA00022741"/>
    </source>
</evidence>
<dbReference type="Proteomes" id="UP001497497">
    <property type="component" value="Unassembled WGS sequence"/>
</dbReference>
<keyword evidence="6 10" id="KW-0067">ATP-binding</keyword>
<dbReference type="GO" id="GO:0004830">
    <property type="term" value="F:tryptophan-tRNA ligase activity"/>
    <property type="evidence" value="ECO:0007669"/>
    <property type="project" value="UniProtKB-EC"/>
</dbReference>
<evidence type="ECO:0000256" key="6">
    <source>
        <dbReference type="ARBA" id="ARBA00022840"/>
    </source>
</evidence>
<evidence type="ECO:0000256" key="9">
    <source>
        <dbReference type="ARBA" id="ARBA00030268"/>
    </source>
</evidence>
<dbReference type="PANTHER" id="PTHR43766:SF1">
    <property type="entry name" value="TRYPTOPHAN--TRNA LIGASE, MITOCHONDRIAL"/>
    <property type="match status" value="1"/>
</dbReference>
<sequence length="114" mass="12756">MSKSEASDKSRINLTDTPEQIREKVKKSVTDLTSEVTYDPVNRPGVSNLIGMHMALTDSFVEDIVEESYLLAEDTNLYKQRLADIIIAKLSPIRAEILKLNTDKGYLLNVLQSG</sequence>